<comment type="caution">
    <text evidence="2">The sequence shown here is derived from an EMBL/GenBank/DDBJ whole genome shotgun (WGS) entry which is preliminary data.</text>
</comment>
<dbReference type="InterPro" id="IPR036514">
    <property type="entry name" value="SGNH_hydro_sf"/>
</dbReference>
<evidence type="ECO:0000313" key="2">
    <source>
        <dbReference type="EMBL" id="NOU62598.1"/>
    </source>
</evidence>
<dbReference type="RefSeq" id="WP_171628413.1">
    <property type="nucleotide sequence ID" value="NZ_WHNY01000004.1"/>
</dbReference>
<sequence>MIHRNVELHNVVELESREYYPGVGLHRFPASVRNALGKRGKLVSRQSSGCEIRFVSGSPQVCVSLSSFDSNGEALVFYGDIFHSKHSLIQGSIHTILLEKPVELENMNSKVWSNANFSLGVWRVMTGRYHAVFHGVDTFGGGCRPPNDSELPRLRWLAYGSSITHSAHATHQGNAYVSQTAMRLGLDVLNAGLSGACLCEREVADYLSEREDWDIATLEIGVNMRSGFSPEQFHSRADYLIERMANKGPGKPVVLITSYPNAASAELIPSDSGKNQHEFNHILRELSSGYTNVHLFEGSDILSSYSGLTYDMIHPSDYGHVLMAENLSRLLRPVLPV</sequence>
<reference evidence="2 3" key="1">
    <citation type="submission" date="2019-10" db="EMBL/GenBank/DDBJ databases">
        <title>Description of Paenibacillus humi sp. nov.</title>
        <authorList>
            <person name="Carlier A."/>
            <person name="Qi S."/>
        </authorList>
    </citation>
    <scope>NUCLEOTIDE SEQUENCE [LARGE SCALE GENOMIC DNA]</scope>
    <source>
        <strain evidence="2 3">LMG 31461</strain>
    </source>
</reference>
<gene>
    <name evidence="2" type="ORF">GC096_00885</name>
</gene>
<dbReference type="Gene3D" id="3.40.50.1110">
    <property type="entry name" value="SGNH hydrolase"/>
    <property type="match status" value="1"/>
</dbReference>
<dbReference type="Proteomes" id="UP000653578">
    <property type="component" value="Unassembled WGS sequence"/>
</dbReference>
<name>A0ABX1X2H3_9BACL</name>
<organism evidence="2 3">
    <name type="scientific">Paenibacillus plantarum</name>
    <dbReference type="NCBI Taxonomy" id="2654975"/>
    <lineage>
        <taxon>Bacteria</taxon>
        <taxon>Bacillati</taxon>
        <taxon>Bacillota</taxon>
        <taxon>Bacilli</taxon>
        <taxon>Bacillales</taxon>
        <taxon>Paenibacillaceae</taxon>
        <taxon>Paenibacillus</taxon>
    </lineage>
</organism>
<feature type="domain" description="SGNH hydrolase-type esterase" evidence="1">
    <location>
        <begin position="158"/>
        <end position="332"/>
    </location>
</feature>
<dbReference type="InterPro" id="IPR051532">
    <property type="entry name" value="Ester_Hydrolysis_Enzymes"/>
</dbReference>
<protein>
    <submittedName>
        <fullName evidence="2">Lipase</fullName>
    </submittedName>
</protein>
<evidence type="ECO:0000313" key="3">
    <source>
        <dbReference type="Proteomes" id="UP000653578"/>
    </source>
</evidence>
<keyword evidence="3" id="KW-1185">Reference proteome</keyword>
<evidence type="ECO:0000259" key="1">
    <source>
        <dbReference type="Pfam" id="PF14606"/>
    </source>
</evidence>
<dbReference type="EMBL" id="WHNY01000004">
    <property type="protein sequence ID" value="NOU62598.1"/>
    <property type="molecule type" value="Genomic_DNA"/>
</dbReference>
<accession>A0ABX1X2H3</accession>
<dbReference type="InterPro" id="IPR013830">
    <property type="entry name" value="SGNH_hydro"/>
</dbReference>
<dbReference type="SUPFAM" id="SSF52266">
    <property type="entry name" value="SGNH hydrolase"/>
    <property type="match status" value="1"/>
</dbReference>
<dbReference type="Pfam" id="PF14606">
    <property type="entry name" value="Lipase_GDSL_3"/>
    <property type="match status" value="1"/>
</dbReference>
<dbReference type="PANTHER" id="PTHR30383">
    <property type="entry name" value="THIOESTERASE 1/PROTEASE 1/LYSOPHOSPHOLIPASE L1"/>
    <property type="match status" value="1"/>
</dbReference>
<proteinExistence type="predicted"/>